<evidence type="ECO:0000313" key="5">
    <source>
        <dbReference type="EMBL" id="AEP30062.1"/>
    </source>
</evidence>
<dbReference type="InterPro" id="IPR015890">
    <property type="entry name" value="Chorismate_C"/>
</dbReference>
<feature type="domain" description="Chorismate-utilising enzyme C-terminal" evidence="3">
    <location>
        <begin position="203"/>
        <end position="456"/>
    </location>
</feature>
<evidence type="ECO:0000256" key="1">
    <source>
        <dbReference type="ARBA" id="ARBA00013139"/>
    </source>
</evidence>
<dbReference type="Pfam" id="PF00425">
    <property type="entry name" value="Chorismate_bind"/>
    <property type="match status" value="1"/>
</dbReference>
<dbReference type="GO" id="GO:0009396">
    <property type="term" value="P:folic acid-containing compound biosynthetic process"/>
    <property type="evidence" value="ECO:0007669"/>
    <property type="project" value="InterPro"/>
</dbReference>
<sequence>MSLPIFIEECLELEGISAVQVFSNFQHLPWAMLLDTCNNQLSDGRYDIIVHSPVAKLVVKNKQLVVTAAEEWSTLIETELSANNGSPFERLEEVHNKFKSMVNVTDASPLPFLCGALGYFNYDLNIQLDGIQDTVPDEYSSPDLAVGIYDQSLIFDNKTNKVFCCYIDNERAELLKNLTTDKTKTKATTDFQQLSHWQANQTESEYHKKLQRIDDYLHSGDCYQINFAQRFDASYQGSEWQAYRLLRDVNKAPFSSFIRLEENCILSVSPERFLQVKSGVVETKPIKGTRKRALNDEDDKKLSEELLNSEKDRAENLMIVDLLRNDLSKHCEPHSVVVPALFKLESYPAVHHMVSTILGKLKASSSPIQLLKGAFPGGSITGAPKHRAMQIIQELEPNKRSIYCGSIGYIGVRDDMDTSICIRTVLAENNRLYCWAGGGIVLDSEIASEYQESLDKVAKILPVLEETMQIDTALAKGSFAEGSLVQNPSASALKERHQREVTTPTK</sequence>
<dbReference type="EMBL" id="CP003060">
    <property type="protein sequence ID" value="AEP30062.1"/>
    <property type="molecule type" value="Genomic_DNA"/>
</dbReference>
<reference evidence="5 6" key="1">
    <citation type="journal article" date="2011" name="J. Bacteriol.">
        <title>Complete genome sequence of seawater bacterium Glaciecola nitratireducens FR1064T.</title>
        <authorList>
            <person name="Bian F."/>
            <person name="Qin Q.L."/>
            <person name="Xie B.B."/>
            <person name="Shu Y.L."/>
            <person name="Zhang X.Y."/>
            <person name="Yu Y."/>
            <person name="Chen B."/>
            <person name="Chen X.L."/>
            <person name="Zhou B.C."/>
            <person name="Zhang Y.Z."/>
        </authorList>
    </citation>
    <scope>NUCLEOTIDE SEQUENCE [LARGE SCALE GENOMIC DNA]</scope>
    <source>
        <strain evidence="6">JCM 12485 / KCTC 12276 / FR1064</strain>
    </source>
</reference>
<dbReference type="OrthoDB" id="9803598at2"/>
<dbReference type="STRING" id="1085623.GNIT_1953"/>
<keyword evidence="2" id="KW-0808">Transferase</keyword>
<dbReference type="SUPFAM" id="SSF56322">
    <property type="entry name" value="ADC synthase"/>
    <property type="match status" value="1"/>
</dbReference>
<dbReference type="PANTHER" id="PTHR11236:SF50">
    <property type="entry name" value="AMINODEOXYCHORISMATE SYNTHASE COMPONENT 1"/>
    <property type="match status" value="1"/>
</dbReference>
<dbReference type="KEGG" id="gni:GNIT_1953"/>
<evidence type="ECO:0000256" key="2">
    <source>
        <dbReference type="ARBA" id="ARBA00022679"/>
    </source>
</evidence>
<keyword evidence="6" id="KW-1185">Reference proteome</keyword>
<dbReference type="InterPro" id="IPR006805">
    <property type="entry name" value="Anth_synth_I_N"/>
</dbReference>
<gene>
    <name evidence="5" type="primary">pabB</name>
    <name evidence="5" type="ordered locus">GNIT_1953</name>
</gene>
<dbReference type="EC" id="2.6.1.85" evidence="1"/>
<organism evidence="5 6">
    <name type="scientific">Glaciecola nitratireducens (strain JCM 12485 / KCTC 12276 / FR1064)</name>
    <dbReference type="NCBI Taxonomy" id="1085623"/>
    <lineage>
        <taxon>Bacteria</taxon>
        <taxon>Pseudomonadati</taxon>
        <taxon>Pseudomonadota</taxon>
        <taxon>Gammaproteobacteria</taxon>
        <taxon>Alteromonadales</taxon>
        <taxon>Alteromonadaceae</taxon>
        <taxon>Brumicola</taxon>
    </lineage>
</organism>
<dbReference type="Gene3D" id="3.60.120.10">
    <property type="entry name" value="Anthranilate synthase"/>
    <property type="match status" value="1"/>
</dbReference>
<proteinExistence type="predicted"/>
<dbReference type="AlphaFoldDB" id="G4QKJ6"/>
<evidence type="ECO:0000259" key="3">
    <source>
        <dbReference type="Pfam" id="PF00425"/>
    </source>
</evidence>
<dbReference type="GO" id="GO:0046820">
    <property type="term" value="F:4-amino-4-deoxychorismate synthase activity"/>
    <property type="evidence" value="ECO:0007669"/>
    <property type="project" value="UniProtKB-EC"/>
</dbReference>
<evidence type="ECO:0000313" key="6">
    <source>
        <dbReference type="Proteomes" id="UP000009282"/>
    </source>
</evidence>
<dbReference type="RefSeq" id="WP_014108936.1">
    <property type="nucleotide sequence ID" value="NC_016041.1"/>
</dbReference>
<evidence type="ECO:0000259" key="4">
    <source>
        <dbReference type="Pfam" id="PF04715"/>
    </source>
</evidence>
<protein>
    <recommendedName>
        <fullName evidence="1">aminodeoxychorismate synthase</fullName>
        <ecNumber evidence="1">2.6.1.85</ecNumber>
    </recommendedName>
</protein>
<dbReference type="eggNOG" id="COG0147">
    <property type="taxonomic scope" value="Bacteria"/>
</dbReference>
<name>G4QKJ6_GLANF</name>
<dbReference type="PANTHER" id="PTHR11236">
    <property type="entry name" value="AMINOBENZOATE/ANTHRANILATE SYNTHASE"/>
    <property type="match status" value="1"/>
</dbReference>
<dbReference type="InterPro" id="IPR005802">
    <property type="entry name" value="ADC_synth_comp_1"/>
</dbReference>
<dbReference type="HOGENOM" id="CLU_006493_7_2_6"/>
<dbReference type="Pfam" id="PF04715">
    <property type="entry name" value="Anth_synt_I_N"/>
    <property type="match status" value="1"/>
</dbReference>
<dbReference type="InterPro" id="IPR019999">
    <property type="entry name" value="Anth_synth_I-like"/>
</dbReference>
<dbReference type="NCBIfam" id="TIGR00553">
    <property type="entry name" value="pabB"/>
    <property type="match status" value="1"/>
</dbReference>
<accession>G4QKJ6</accession>
<dbReference type="PRINTS" id="PR00095">
    <property type="entry name" value="ANTSNTHASEI"/>
</dbReference>
<dbReference type="GO" id="GO:0000162">
    <property type="term" value="P:L-tryptophan biosynthetic process"/>
    <property type="evidence" value="ECO:0007669"/>
    <property type="project" value="TreeGrafter"/>
</dbReference>
<dbReference type="Proteomes" id="UP000009282">
    <property type="component" value="Chromosome"/>
</dbReference>
<dbReference type="InterPro" id="IPR005801">
    <property type="entry name" value="ADC_synthase"/>
</dbReference>
<feature type="domain" description="Anthranilate synthase component I N-terminal" evidence="4">
    <location>
        <begin position="18"/>
        <end position="163"/>
    </location>
</feature>